<organism evidence="1 2">
    <name type="scientific">Alkalicoccobacillus plakortidis</name>
    <dbReference type="NCBI Taxonomy" id="444060"/>
    <lineage>
        <taxon>Bacteria</taxon>
        <taxon>Bacillati</taxon>
        <taxon>Bacillota</taxon>
        <taxon>Bacilli</taxon>
        <taxon>Bacillales</taxon>
        <taxon>Bacillaceae</taxon>
        <taxon>Alkalicoccobacillus</taxon>
    </lineage>
</organism>
<name>A0ABT0XNY8_9BACI</name>
<reference evidence="1" key="1">
    <citation type="submission" date="2022-06" db="EMBL/GenBank/DDBJ databases">
        <title>Alkalicoccobacillus porphyridii sp. nov., isolated from a marine red alga, Porphyridium purpureum and reclassification of Shouchella plakortidis and Shouchella gibsonii as Alkalicoccobacillus plakortidis comb. nov. and Alkalicoccobacillus gibsonii comb. nov.</title>
        <authorList>
            <person name="Kim K.H."/>
            <person name="Lee J.K."/>
            <person name="Han D.M."/>
            <person name="Baek J.H."/>
            <person name="Jeon C.O."/>
        </authorList>
    </citation>
    <scope>NUCLEOTIDE SEQUENCE</scope>
    <source>
        <strain evidence="1">DSM 19153</strain>
    </source>
</reference>
<keyword evidence="2" id="KW-1185">Reference proteome</keyword>
<dbReference type="EMBL" id="JAMQJY010000005">
    <property type="protein sequence ID" value="MCM2677611.1"/>
    <property type="molecule type" value="Genomic_DNA"/>
</dbReference>
<comment type="caution">
    <text evidence="1">The sequence shown here is derived from an EMBL/GenBank/DDBJ whole genome shotgun (WGS) entry which is preliminary data.</text>
</comment>
<evidence type="ECO:0000313" key="2">
    <source>
        <dbReference type="Proteomes" id="UP001203665"/>
    </source>
</evidence>
<protein>
    <submittedName>
        <fullName evidence="1">Uncharacterized protein</fullName>
    </submittedName>
</protein>
<evidence type="ECO:0000313" key="1">
    <source>
        <dbReference type="EMBL" id="MCM2677611.1"/>
    </source>
</evidence>
<dbReference type="Proteomes" id="UP001203665">
    <property type="component" value="Unassembled WGS sequence"/>
</dbReference>
<sequence length="156" mass="18435">MTQYVYIASPMKLPVGSFGDKPISADKPNVYESELDFTSLYFENNYDDERKTRFSYSPHFSFKHQVSVASNYIPLAHELHRKRHKSTIPFEDKCMKLLYSYLEEAIHASGRIEYFTSLNGQEHLPLSNRKSVHWNEIKDPYDLVLNDLELWEMTIY</sequence>
<gene>
    <name evidence="1" type="ORF">NDM98_20620</name>
</gene>
<proteinExistence type="predicted"/>
<accession>A0ABT0XNY8</accession>
<dbReference type="RefSeq" id="WP_251611422.1">
    <property type="nucleotide sequence ID" value="NZ_JAMQJY010000005.1"/>
</dbReference>